<dbReference type="PANTHER" id="PTHR12461:SF105">
    <property type="entry name" value="HYPOXIA-INDUCIBLE FACTOR 1-ALPHA INHIBITOR"/>
    <property type="match status" value="1"/>
</dbReference>
<comment type="caution">
    <text evidence="2">The sequence shown here is derived from an EMBL/GenBank/DDBJ whole genome shotgun (WGS) entry which is preliminary data.</text>
</comment>
<dbReference type="AlphaFoldDB" id="A0A8J2WYN9"/>
<reference evidence="2" key="1">
    <citation type="submission" date="2021-11" db="EMBL/GenBank/DDBJ databases">
        <authorList>
            <consortium name="Genoscope - CEA"/>
            <person name="William W."/>
        </authorList>
    </citation>
    <scope>NUCLEOTIDE SEQUENCE</scope>
</reference>
<sequence length="363" mass="38719">MNVEDAITFARQDAANASDAYEAAAHARAAVAAMPDKQRALRHARAACAAALGPLRSVAAWDAATYWDNVPEGFQAAHAAAAVLWAALDDCAGARLHVDVATICASSARRSGPAREKRLAALRSVRGAGGNSVAHVAPWSHASDVIRPPQKKRRVVEPLVDSMEVVAARAFRPGLAPKRIRDALCDSTLWPSVAELVKGFEDRHVPAERGQGADRRQEVVTLGALRDGMQGDADAPYVAQHRLFDQIPELRDGLGAAFLGLAPRDAVAAIWAGPGGTATPCHYDPVDNVVGQFCGSKRWRLWRPSSGEPTGPPDYDVVVAPGDALFVPRGWWHRVDSLPCEGGAVSVSLWFDESGELPAFSNR</sequence>
<organism evidence="2 3">
    <name type="scientific">Pelagomonas calceolata</name>
    <dbReference type="NCBI Taxonomy" id="35677"/>
    <lineage>
        <taxon>Eukaryota</taxon>
        <taxon>Sar</taxon>
        <taxon>Stramenopiles</taxon>
        <taxon>Ochrophyta</taxon>
        <taxon>Pelagophyceae</taxon>
        <taxon>Pelagomonadales</taxon>
        <taxon>Pelagomonadaceae</taxon>
        <taxon>Pelagomonas</taxon>
    </lineage>
</organism>
<dbReference type="Proteomes" id="UP000789595">
    <property type="component" value="Unassembled WGS sequence"/>
</dbReference>
<name>A0A8J2WYN9_9STRA</name>
<dbReference type="PANTHER" id="PTHR12461">
    <property type="entry name" value="HYPOXIA-INDUCIBLE FACTOR 1 ALPHA INHIBITOR-RELATED"/>
    <property type="match status" value="1"/>
</dbReference>
<protein>
    <recommendedName>
        <fullName evidence="1">JmjC domain-containing protein</fullName>
    </recommendedName>
</protein>
<dbReference type="SMART" id="SM00558">
    <property type="entry name" value="JmjC"/>
    <property type="match status" value="1"/>
</dbReference>
<dbReference type="Pfam" id="PF08007">
    <property type="entry name" value="JmjC_2"/>
    <property type="match status" value="1"/>
</dbReference>
<proteinExistence type="predicted"/>
<evidence type="ECO:0000313" key="2">
    <source>
        <dbReference type="EMBL" id="CAH0371320.1"/>
    </source>
</evidence>
<dbReference type="PROSITE" id="PS51184">
    <property type="entry name" value="JMJC"/>
    <property type="match status" value="1"/>
</dbReference>
<dbReference type="InterPro" id="IPR003347">
    <property type="entry name" value="JmjC_dom"/>
</dbReference>
<dbReference type="Gene3D" id="2.60.120.650">
    <property type="entry name" value="Cupin"/>
    <property type="match status" value="1"/>
</dbReference>
<dbReference type="OrthoDB" id="47172at2759"/>
<dbReference type="EMBL" id="CAKKNE010000003">
    <property type="protein sequence ID" value="CAH0371320.1"/>
    <property type="molecule type" value="Genomic_DNA"/>
</dbReference>
<gene>
    <name evidence="2" type="ORF">PECAL_3P12550</name>
</gene>
<evidence type="ECO:0000313" key="3">
    <source>
        <dbReference type="Proteomes" id="UP000789595"/>
    </source>
</evidence>
<dbReference type="SUPFAM" id="SSF51197">
    <property type="entry name" value="Clavaminate synthase-like"/>
    <property type="match status" value="1"/>
</dbReference>
<feature type="domain" description="JmjC" evidence="1">
    <location>
        <begin position="236"/>
        <end position="363"/>
    </location>
</feature>
<accession>A0A8J2WYN9</accession>
<evidence type="ECO:0000259" key="1">
    <source>
        <dbReference type="PROSITE" id="PS51184"/>
    </source>
</evidence>
<keyword evidence="3" id="KW-1185">Reference proteome</keyword>